<feature type="domain" description="Aminoglycoside phosphotransferase" evidence="1">
    <location>
        <begin position="103"/>
        <end position="278"/>
    </location>
</feature>
<evidence type="ECO:0000313" key="2">
    <source>
        <dbReference type="EMBL" id="MYR34579.1"/>
    </source>
</evidence>
<dbReference type="Pfam" id="PF01636">
    <property type="entry name" value="APH"/>
    <property type="match status" value="1"/>
</dbReference>
<dbReference type="GO" id="GO:0016740">
    <property type="term" value="F:transferase activity"/>
    <property type="evidence" value="ECO:0007669"/>
    <property type="project" value="UniProtKB-KW"/>
</dbReference>
<accession>A0A7K2IX93</accession>
<protein>
    <submittedName>
        <fullName evidence="2">Phosphotransferase</fullName>
    </submittedName>
</protein>
<keyword evidence="2" id="KW-0808">Transferase</keyword>
<dbReference type="Gene3D" id="1.10.510.10">
    <property type="entry name" value="Transferase(Phosphotransferase) domain 1"/>
    <property type="match status" value="1"/>
</dbReference>
<dbReference type="AlphaFoldDB" id="A0A7K2IX93"/>
<dbReference type="EMBL" id="WWHY01000001">
    <property type="protein sequence ID" value="MYR34579.1"/>
    <property type="molecule type" value="Genomic_DNA"/>
</dbReference>
<evidence type="ECO:0000259" key="1">
    <source>
        <dbReference type="Pfam" id="PF01636"/>
    </source>
</evidence>
<dbReference type="InterPro" id="IPR002575">
    <property type="entry name" value="Aminoglycoside_PTrfase"/>
</dbReference>
<comment type="caution">
    <text evidence="2">The sequence shown here is derived from an EMBL/GenBank/DDBJ whole genome shotgun (WGS) entry which is preliminary data.</text>
</comment>
<dbReference type="InterPro" id="IPR011009">
    <property type="entry name" value="Kinase-like_dom_sf"/>
</dbReference>
<dbReference type="RefSeq" id="WP_161111591.1">
    <property type="nucleotide sequence ID" value="NZ_WWHY01000001.1"/>
</dbReference>
<dbReference type="Proteomes" id="UP000467124">
    <property type="component" value="Unassembled WGS sequence"/>
</dbReference>
<proteinExistence type="predicted"/>
<reference evidence="2 3" key="1">
    <citation type="journal article" date="2019" name="Nat. Commun.">
        <title>The antimicrobial potential of Streptomyces from insect microbiomes.</title>
        <authorList>
            <person name="Chevrette M.G."/>
            <person name="Carlson C.M."/>
            <person name="Ortega H.E."/>
            <person name="Thomas C."/>
            <person name="Ananiev G.E."/>
            <person name="Barns K.J."/>
            <person name="Book A.J."/>
            <person name="Cagnazzo J."/>
            <person name="Carlos C."/>
            <person name="Flanigan W."/>
            <person name="Grubbs K.J."/>
            <person name="Horn H.A."/>
            <person name="Hoffmann F.M."/>
            <person name="Klassen J.L."/>
            <person name="Knack J.J."/>
            <person name="Lewin G.R."/>
            <person name="McDonald B.R."/>
            <person name="Muller L."/>
            <person name="Melo W.G.P."/>
            <person name="Pinto-Tomas A.A."/>
            <person name="Schmitz A."/>
            <person name="Wendt-Pienkowski E."/>
            <person name="Wildman S."/>
            <person name="Zhao M."/>
            <person name="Zhang F."/>
            <person name="Bugni T.S."/>
            <person name="Andes D.R."/>
            <person name="Pupo M.T."/>
            <person name="Currie C.R."/>
        </authorList>
    </citation>
    <scope>NUCLEOTIDE SEQUENCE [LARGE SCALE GENOMIC DNA]</scope>
    <source>
        <strain evidence="2 3">SID5840</strain>
    </source>
</reference>
<sequence length="326" mass="35727">MRDLPMGFDERWIPDALTAWDIDTATLTHAPVGFGDHHWRITDTSGWGWFATVADLEHKTFLGADPETVLTRLEGAMDTAARLREDQGLDFVVAPLRSADGSTVRPIGGRYALSVLPWVEGESGGFGDTLPAERRDRVLLALAELHRSARPRGIRELPVGLEGTDLLFSAVADPGGLGDQGPFSTRVGGLLAEHGDVLMERLTGFERGAAGVDRSRSVVTHGEPHPGNLLWCDGRPRLVDWDTVGVAVPERDLWPFADDPEALARYTEGSGLVPDRDLLDLYCLRWDLRDVVEFVDLFAGPHGHGPDTERAYRGLVELLARLEDEG</sequence>
<evidence type="ECO:0000313" key="3">
    <source>
        <dbReference type="Proteomes" id="UP000467124"/>
    </source>
</evidence>
<name>A0A7K2IX93_9ACTN</name>
<dbReference type="SUPFAM" id="SSF56112">
    <property type="entry name" value="Protein kinase-like (PK-like)"/>
    <property type="match status" value="1"/>
</dbReference>
<gene>
    <name evidence="2" type="ORF">GTW20_20600</name>
</gene>
<organism evidence="2 3">
    <name type="scientific">Nocardiopsis alba</name>
    <dbReference type="NCBI Taxonomy" id="53437"/>
    <lineage>
        <taxon>Bacteria</taxon>
        <taxon>Bacillati</taxon>
        <taxon>Actinomycetota</taxon>
        <taxon>Actinomycetes</taxon>
        <taxon>Streptosporangiales</taxon>
        <taxon>Nocardiopsidaceae</taxon>
        <taxon>Nocardiopsis</taxon>
    </lineage>
</organism>